<dbReference type="Proteomes" id="UP000485880">
    <property type="component" value="Unassembled WGS sequence"/>
</dbReference>
<evidence type="ECO:0000313" key="1">
    <source>
        <dbReference type="EMBL" id="VTZ49192.1"/>
    </source>
</evidence>
<organism evidence="1 2">
    <name type="scientific">Methylocella tundrae</name>
    <dbReference type="NCBI Taxonomy" id="227605"/>
    <lineage>
        <taxon>Bacteria</taxon>
        <taxon>Pseudomonadati</taxon>
        <taxon>Pseudomonadota</taxon>
        <taxon>Alphaproteobacteria</taxon>
        <taxon>Hyphomicrobiales</taxon>
        <taxon>Beijerinckiaceae</taxon>
        <taxon>Methylocella</taxon>
    </lineage>
</organism>
<sequence>MARRDSSVRDGKPFEAGIADSLARKLTFATNKFAIDRQKFLLFFGKFLFRC</sequence>
<protein>
    <submittedName>
        <fullName evidence="1">Uncharacterized protein</fullName>
    </submittedName>
</protein>
<accession>A0A8B6M505</accession>
<comment type="caution">
    <text evidence="1">The sequence shown here is derived from an EMBL/GenBank/DDBJ whole genome shotgun (WGS) entry which is preliminary data.</text>
</comment>
<dbReference type="AlphaFoldDB" id="A0A8B6M505"/>
<proteinExistence type="predicted"/>
<reference evidence="1 2" key="1">
    <citation type="submission" date="2019-05" db="EMBL/GenBank/DDBJ databases">
        <authorList>
            <person name="Farhan Ul Haque M."/>
        </authorList>
    </citation>
    <scope>NUCLEOTIDE SEQUENCE [LARGE SCALE GENOMIC DNA]</scope>
    <source>
        <strain evidence="1">2</strain>
    </source>
</reference>
<evidence type="ECO:0000313" key="2">
    <source>
        <dbReference type="Proteomes" id="UP000485880"/>
    </source>
</evidence>
<dbReference type="EMBL" id="CABFMQ020000046">
    <property type="protein sequence ID" value="VTZ49192.1"/>
    <property type="molecule type" value="Genomic_DNA"/>
</dbReference>
<keyword evidence="2" id="KW-1185">Reference proteome</keyword>
<name>A0A8B6M505_METTU</name>
<gene>
    <name evidence="1" type="ORF">MPC4_140091</name>
</gene>